<dbReference type="Gene3D" id="3.40.50.300">
    <property type="entry name" value="P-loop containing nucleotide triphosphate hydrolases"/>
    <property type="match status" value="1"/>
</dbReference>
<dbReference type="SMART" id="SM00487">
    <property type="entry name" value="DEXDc"/>
    <property type="match status" value="1"/>
</dbReference>
<keyword evidence="3" id="KW-0378">Hydrolase</keyword>
<name>A0A367ZEH4_9BACT</name>
<protein>
    <submittedName>
        <fullName evidence="3">Helicase (Snf2/Rad54 family)</fullName>
    </submittedName>
</protein>
<feature type="domain" description="Helicase C-terminal" evidence="2">
    <location>
        <begin position="739"/>
        <end position="905"/>
    </location>
</feature>
<evidence type="ECO:0000313" key="3">
    <source>
        <dbReference type="EMBL" id="RCK75792.1"/>
    </source>
</evidence>
<organism evidence="3 4">
    <name type="scientific">Candidatus Ozemobacter sibiricus</name>
    <dbReference type="NCBI Taxonomy" id="2268124"/>
    <lineage>
        <taxon>Bacteria</taxon>
        <taxon>Candidatus Ozemobacteria</taxon>
        <taxon>Candidatus Ozemobacterales</taxon>
        <taxon>Candidatus Ozemobacteraceae</taxon>
        <taxon>Candidatus Ozemobacter</taxon>
    </lineage>
</organism>
<keyword evidence="3" id="KW-0547">Nucleotide-binding</keyword>
<sequence>MGPDGKPIDILHEFYLPVLSRAVRYDRVAGYFRSSSLAAASQGLSSLVGRAGRIRMIVGADLDPQDVEAVLAGSEQRLADRLNERLSQPQHWDPATMNGVQLLSWLVAHDHLEIRVAFRVHARTGEPLAVDATCDGYVHEKWAVFEDPFGNRIYIAGSLNESKTALARNAENIDVHCEWDNERDAQRVSEAVADFQALWEDRNPGLKVLPLPEAVRQKLISLSRGVRQPREIDGSTMAPVCLAPPSWRERLRFLLIRDGARLPGGLFYGLETAPIQPWPHQDVVARRLVEAFPCSFLLGDEVGLGKTIEAGLAMRTLYLSGLARRLLVAAPASLTRQWQREMAAKFALSFHRLLPGTPARHALLLPEERETTGRDAFQPDLLIVSTGLLVRDDRQADLQAAPVFDLCLLDEAHYARRQGTGSPDPCRAHPRFGRLYRVFRDVLRDRSRSLWLATATPMQLHAVEVADLLALLGRVGPFQFEPALMQEYYDLLGRLLRQEGLEADHWEFLRQAVRGVQQQDPRLWQFLTDSAIDAAVRAILRRWLDLDHPPTASSDRRATLRLLFSLAPLSRVMLRHTRRLLEIYREQGFLRQNLARRTILPMPAIAFTDQERRVYEGLEAYCRELTERIAANAQQRIVTSLGFYLSFLRLRFASSLYAIRATLERRRERIAATLASFEAPLPVDADEDLDEEALSGDDEGDAEVDRVLKERHPDDLRWELEAVEGLLAMLNDLSEPSSKMNELMKVIERRRQAGGRIRQMVVFTRFYDTLTDIVERLRRVAPDLRLGLYSGRGGAWLRPGATALEAVDREQIKHRFLREEIDLLVCTDAAAEGLNLQTADLMSCDFDETGVIPEEEPRRLQEVLDTQAAAEAEEFCSNARLDQVNELVARSQELQNLLVGQGLLAQHHSSDSEESLFWNAVRDLEVMGQADEAVTLDGFAPDLVAGLVGVVVPFQGLTGAPFIRAPGFLQRASLASICRLANRLDVARTELLTSTLLSRLAEEIQAKRKDLSACRMGRRTGRFSWS</sequence>
<dbReference type="InterPro" id="IPR001650">
    <property type="entry name" value="Helicase_C-like"/>
</dbReference>
<dbReference type="PROSITE" id="PS51192">
    <property type="entry name" value="HELICASE_ATP_BIND_1"/>
    <property type="match status" value="1"/>
</dbReference>
<dbReference type="AlphaFoldDB" id="A0A367ZEH4"/>
<dbReference type="SUPFAM" id="SSF52540">
    <property type="entry name" value="P-loop containing nucleoside triphosphate hydrolases"/>
    <property type="match status" value="2"/>
</dbReference>
<reference evidence="3 4" key="1">
    <citation type="submission" date="2018-05" db="EMBL/GenBank/DDBJ databases">
        <title>A metagenomic window into the 2 km-deep terrestrial subsurface aquifer revealed taxonomically and functionally diverse microbial community comprising novel uncultured bacterial lineages.</title>
        <authorList>
            <person name="Kadnikov V.V."/>
            <person name="Mardanov A.V."/>
            <person name="Beletsky A.V."/>
            <person name="Banks D."/>
            <person name="Pimenov N.V."/>
            <person name="Frank Y.A."/>
            <person name="Karnachuk O.V."/>
            <person name="Ravin N.V."/>
        </authorList>
    </citation>
    <scope>NUCLEOTIDE SEQUENCE [LARGE SCALE GENOMIC DNA]</scope>
    <source>
        <strain evidence="3">BY5</strain>
    </source>
</reference>
<keyword evidence="3" id="KW-0067">ATP-binding</keyword>
<keyword evidence="3" id="KW-0347">Helicase</keyword>
<gene>
    <name evidence="3" type="ORF">OZSIB_3735</name>
</gene>
<dbReference type="InterPro" id="IPR038718">
    <property type="entry name" value="SNF2-like_sf"/>
</dbReference>
<dbReference type="Pfam" id="PF00176">
    <property type="entry name" value="SNF2-rel_dom"/>
    <property type="match status" value="1"/>
</dbReference>
<accession>A0A367ZEH4</accession>
<dbReference type="Proteomes" id="UP000252355">
    <property type="component" value="Unassembled WGS sequence"/>
</dbReference>
<dbReference type="Gene3D" id="3.40.50.10810">
    <property type="entry name" value="Tandem AAA-ATPase domain"/>
    <property type="match status" value="1"/>
</dbReference>
<dbReference type="Pfam" id="PF00271">
    <property type="entry name" value="Helicase_C"/>
    <property type="match status" value="1"/>
</dbReference>
<dbReference type="EMBL" id="QOQW01000038">
    <property type="protein sequence ID" value="RCK75792.1"/>
    <property type="molecule type" value="Genomic_DNA"/>
</dbReference>
<feature type="domain" description="Helicase ATP-binding" evidence="1">
    <location>
        <begin position="287"/>
        <end position="475"/>
    </location>
</feature>
<dbReference type="InterPro" id="IPR014001">
    <property type="entry name" value="Helicase_ATP-bd"/>
</dbReference>
<comment type="caution">
    <text evidence="3">The sequence shown here is derived from an EMBL/GenBank/DDBJ whole genome shotgun (WGS) entry which is preliminary data.</text>
</comment>
<dbReference type="GO" id="GO:0004386">
    <property type="term" value="F:helicase activity"/>
    <property type="evidence" value="ECO:0007669"/>
    <property type="project" value="UniProtKB-KW"/>
</dbReference>
<dbReference type="InterPro" id="IPR000330">
    <property type="entry name" value="SNF2_N"/>
</dbReference>
<proteinExistence type="predicted"/>
<evidence type="ECO:0000259" key="2">
    <source>
        <dbReference type="PROSITE" id="PS51194"/>
    </source>
</evidence>
<evidence type="ECO:0000313" key="4">
    <source>
        <dbReference type="Proteomes" id="UP000252355"/>
    </source>
</evidence>
<dbReference type="PANTHER" id="PTHR10799">
    <property type="entry name" value="SNF2/RAD54 HELICASE FAMILY"/>
    <property type="match status" value="1"/>
</dbReference>
<dbReference type="GO" id="GO:0005524">
    <property type="term" value="F:ATP binding"/>
    <property type="evidence" value="ECO:0007669"/>
    <property type="project" value="InterPro"/>
</dbReference>
<dbReference type="CDD" id="cd09179">
    <property type="entry name" value="PLDc_N_DEXD_a"/>
    <property type="match status" value="1"/>
</dbReference>
<dbReference type="PROSITE" id="PS51194">
    <property type="entry name" value="HELICASE_CTER"/>
    <property type="match status" value="1"/>
</dbReference>
<evidence type="ECO:0000259" key="1">
    <source>
        <dbReference type="PROSITE" id="PS51192"/>
    </source>
</evidence>
<dbReference type="InterPro" id="IPR027417">
    <property type="entry name" value="P-loop_NTPase"/>
</dbReference>